<feature type="transmembrane region" description="Helical" evidence="6">
    <location>
        <begin position="217"/>
        <end position="237"/>
    </location>
</feature>
<reference evidence="8 9" key="1">
    <citation type="journal article" date="2016" name="Nat. Commun.">
        <title>Thousands of microbial genomes shed light on interconnected biogeochemical processes in an aquifer system.</title>
        <authorList>
            <person name="Anantharaman K."/>
            <person name="Brown C.T."/>
            <person name="Hug L.A."/>
            <person name="Sharon I."/>
            <person name="Castelle C.J."/>
            <person name="Probst A.J."/>
            <person name="Thomas B.C."/>
            <person name="Singh A."/>
            <person name="Wilkins M.J."/>
            <person name="Karaoz U."/>
            <person name="Brodie E.L."/>
            <person name="Williams K.H."/>
            <person name="Hubbard S.S."/>
            <person name="Banfield J.F."/>
        </authorList>
    </citation>
    <scope>NUCLEOTIDE SEQUENCE [LARGE SCALE GENOMIC DNA]</scope>
</reference>
<name>A0A1F7GDJ4_9BACT</name>
<evidence type="ECO:0000256" key="5">
    <source>
        <dbReference type="ARBA" id="ARBA00023136"/>
    </source>
</evidence>
<evidence type="ECO:0000256" key="6">
    <source>
        <dbReference type="SAM" id="Phobius"/>
    </source>
</evidence>
<dbReference type="Proteomes" id="UP000177208">
    <property type="component" value="Unassembled WGS sequence"/>
</dbReference>
<dbReference type="Pfam" id="PF00892">
    <property type="entry name" value="EamA"/>
    <property type="match status" value="2"/>
</dbReference>
<comment type="subcellular location">
    <subcellularLocation>
        <location evidence="1">Cell membrane</location>
        <topology evidence="1">Multi-pass membrane protein</topology>
    </subcellularLocation>
</comment>
<feature type="transmembrane region" description="Helical" evidence="6">
    <location>
        <begin position="280"/>
        <end position="297"/>
    </location>
</feature>
<feature type="transmembrane region" description="Helical" evidence="6">
    <location>
        <begin position="32"/>
        <end position="51"/>
    </location>
</feature>
<dbReference type="PANTHER" id="PTHR32322">
    <property type="entry name" value="INNER MEMBRANE TRANSPORTER"/>
    <property type="match status" value="1"/>
</dbReference>
<comment type="caution">
    <text evidence="8">The sequence shown here is derived from an EMBL/GenBank/DDBJ whole genome shotgun (WGS) entry which is preliminary data.</text>
</comment>
<dbReference type="AlphaFoldDB" id="A0A1F7GDJ4"/>
<feature type="transmembrane region" description="Helical" evidence="6">
    <location>
        <begin position="177"/>
        <end position="197"/>
    </location>
</feature>
<keyword evidence="2" id="KW-1003">Cell membrane</keyword>
<evidence type="ECO:0000256" key="4">
    <source>
        <dbReference type="ARBA" id="ARBA00022989"/>
    </source>
</evidence>
<feature type="transmembrane region" description="Helical" evidence="6">
    <location>
        <begin position="145"/>
        <end position="165"/>
    </location>
</feature>
<keyword evidence="3 6" id="KW-0812">Transmembrane</keyword>
<evidence type="ECO:0000313" key="8">
    <source>
        <dbReference type="EMBL" id="OGK16926.1"/>
    </source>
</evidence>
<gene>
    <name evidence="8" type="ORF">A2774_00315</name>
</gene>
<proteinExistence type="predicted"/>
<protein>
    <recommendedName>
        <fullName evidence="7">EamA domain-containing protein</fullName>
    </recommendedName>
</protein>
<dbReference type="SUPFAM" id="SSF103481">
    <property type="entry name" value="Multidrug resistance efflux transporter EmrE"/>
    <property type="match status" value="1"/>
</dbReference>
<feature type="transmembrane region" description="Helical" evidence="6">
    <location>
        <begin position="71"/>
        <end position="91"/>
    </location>
</feature>
<feature type="transmembrane region" description="Helical" evidence="6">
    <location>
        <begin position="97"/>
        <end position="115"/>
    </location>
</feature>
<evidence type="ECO:0000256" key="3">
    <source>
        <dbReference type="ARBA" id="ARBA00022692"/>
    </source>
</evidence>
<feature type="transmembrane region" description="Helical" evidence="6">
    <location>
        <begin position="249"/>
        <end position="268"/>
    </location>
</feature>
<feature type="domain" description="EamA" evidence="7">
    <location>
        <begin position="3"/>
        <end position="134"/>
    </location>
</feature>
<dbReference type="InterPro" id="IPR000620">
    <property type="entry name" value="EamA_dom"/>
</dbReference>
<feature type="transmembrane region" description="Helical" evidence="6">
    <location>
        <begin position="122"/>
        <end position="139"/>
    </location>
</feature>
<dbReference type="PANTHER" id="PTHR32322:SF18">
    <property type="entry name" value="S-ADENOSYLMETHIONINE_S-ADENOSYLHOMOCYSTEINE TRANSPORTER"/>
    <property type="match status" value="1"/>
</dbReference>
<dbReference type="EMBL" id="MFZG01000015">
    <property type="protein sequence ID" value="OGK16926.1"/>
    <property type="molecule type" value="Genomic_DNA"/>
</dbReference>
<keyword evidence="5 6" id="KW-0472">Membrane</keyword>
<organism evidence="8 9">
    <name type="scientific">Candidatus Roizmanbacteria bacterium RIFCSPHIGHO2_01_FULL_39_12c</name>
    <dbReference type="NCBI Taxonomy" id="1802031"/>
    <lineage>
        <taxon>Bacteria</taxon>
        <taxon>Candidatus Roizmaniibacteriota</taxon>
    </lineage>
</organism>
<evidence type="ECO:0000256" key="1">
    <source>
        <dbReference type="ARBA" id="ARBA00004651"/>
    </source>
</evidence>
<dbReference type="InterPro" id="IPR037185">
    <property type="entry name" value="EmrE-like"/>
</dbReference>
<accession>A0A1F7GDJ4</accession>
<evidence type="ECO:0000259" key="7">
    <source>
        <dbReference type="Pfam" id="PF00892"/>
    </source>
</evidence>
<keyword evidence="4 6" id="KW-1133">Transmembrane helix</keyword>
<dbReference type="GO" id="GO:0005886">
    <property type="term" value="C:plasma membrane"/>
    <property type="evidence" value="ECO:0007669"/>
    <property type="project" value="UniProtKB-SubCell"/>
</dbReference>
<dbReference type="InterPro" id="IPR050638">
    <property type="entry name" value="AA-Vitamin_Transporters"/>
</dbReference>
<evidence type="ECO:0000313" key="9">
    <source>
        <dbReference type="Proteomes" id="UP000177208"/>
    </source>
</evidence>
<feature type="domain" description="EamA" evidence="7">
    <location>
        <begin position="147"/>
        <end position="292"/>
    </location>
</feature>
<sequence length="306" mass="33813">MKKGIILAFAASIISGIAIFYSKISVAKLDPLVLTTSRNLYAGFLFMILFLTKNKWKEFKNLKKNQIVKLILAGLIGGGLPFYLFFTGLAYTQAITANAIHKSLFIWVTILAVFFLKEKLNFFYLVSFTLVFLANFSFANLKFTFSAGELMILAATMLWSIENILVKKVLKNVSSELVGLFRMGIGGSLLLITTILTGKGQLLVNIFNLSSSAEATAGRQLTVILIGGTILFFYVFTWYKALKYAPASLVTLILSFSVVVGSLLNGSFAGVKVLPRDLNTSILLGIALLILLTPIFIKKFRHLYLK</sequence>
<evidence type="ECO:0000256" key="2">
    <source>
        <dbReference type="ARBA" id="ARBA00022475"/>
    </source>
</evidence>